<comment type="caution">
    <text evidence="8">The sequence shown here is derived from an EMBL/GenBank/DDBJ whole genome shotgun (WGS) entry which is preliminary data.</text>
</comment>
<feature type="compositionally biased region" description="Basic and acidic residues" evidence="5">
    <location>
        <begin position="1"/>
        <end position="22"/>
    </location>
</feature>
<dbReference type="RefSeq" id="WP_186085592.1">
    <property type="nucleotide sequence ID" value="NZ_BMDB01000001.1"/>
</dbReference>
<evidence type="ECO:0000313" key="8">
    <source>
        <dbReference type="EMBL" id="CAD2072970.1"/>
    </source>
</evidence>
<dbReference type="AlphaFoldDB" id="A0A6V7R6F4"/>
<dbReference type="Gene3D" id="2.30.42.10">
    <property type="match status" value="1"/>
</dbReference>
<organism evidence="8 9">
    <name type="scientific">Phocicoccus schoeneichii</name>
    <dbReference type="NCBI Taxonomy" id="1812261"/>
    <lineage>
        <taxon>Bacteria</taxon>
        <taxon>Bacillati</taxon>
        <taxon>Bacillota</taxon>
        <taxon>Bacilli</taxon>
        <taxon>Bacillales</taxon>
        <taxon>Salinicoccaceae</taxon>
        <taxon>Phocicoccus</taxon>
    </lineage>
</organism>
<gene>
    <name evidence="8" type="primary">htrA</name>
    <name evidence="8" type="ORF">JEOSCH030_00515</name>
</gene>
<dbReference type="EMBL" id="CAJEWE010000006">
    <property type="protein sequence ID" value="CAD2072970.1"/>
    <property type="molecule type" value="Genomic_DNA"/>
</dbReference>
<evidence type="ECO:0000313" key="9">
    <source>
        <dbReference type="Proteomes" id="UP000521032"/>
    </source>
</evidence>
<evidence type="ECO:0000256" key="2">
    <source>
        <dbReference type="ARBA" id="ARBA00022670"/>
    </source>
</evidence>
<evidence type="ECO:0000259" key="7">
    <source>
        <dbReference type="SMART" id="SM00228"/>
    </source>
</evidence>
<feature type="compositionally biased region" description="Acidic residues" evidence="5">
    <location>
        <begin position="23"/>
        <end position="41"/>
    </location>
</feature>
<feature type="transmembrane region" description="Helical" evidence="6">
    <location>
        <begin position="70"/>
        <end position="91"/>
    </location>
</feature>
<protein>
    <submittedName>
        <fullName evidence="8">Serine protease Do-like HtrA</fullName>
    </submittedName>
</protein>
<dbReference type="SMART" id="SM00228">
    <property type="entry name" value="PDZ"/>
    <property type="match status" value="1"/>
</dbReference>
<reference evidence="8 9" key="1">
    <citation type="submission" date="2020-07" db="EMBL/GenBank/DDBJ databases">
        <authorList>
            <person name="Criscuolo A."/>
        </authorList>
    </citation>
    <scope>NUCLEOTIDE SEQUENCE [LARGE SCALE GENOMIC DNA]</scope>
    <source>
        <strain evidence="9">CIP 111030</strain>
    </source>
</reference>
<evidence type="ECO:0000256" key="4">
    <source>
        <dbReference type="ARBA" id="ARBA00022825"/>
    </source>
</evidence>
<dbReference type="InterPro" id="IPR036034">
    <property type="entry name" value="PDZ_sf"/>
</dbReference>
<dbReference type="Pfam" id="PF13365">
    <property type="entry name" value="Trypsin_2"/>
    <property type="match status" value="1"/>
</dbReference>
<evidence type="ECO:0000256" key="5">
    <source>
        <dbReference type="SAM" id="MobiDB-lite"/>
    </source>
</evidence>
<feature type="domain" description="PDZ" evidence="7">
    <location>
        <begin position="352"/>
        <end position="441"/>
    </location>
</feature>
<comment type="similarity">
    <text evidence="1">Belongs to the peptidase S1C family.</text>
</comment>
<name>A0A6V7R6F4_9BACL</name>
<keyword evidence="3" id="KW-0378">Hydrolase</keyword>
<dbReference type="InterPro" id="IPR001478">
    <property type="entry name" value="PDZ"/>
</dbReference>
<dbReference type="PRINTS" id="PR00834">
    <property type="entry name" value="PROTEASES2C"/>
</dbReference>
<evidence type="ECO:0000256" key="3">
    <source>
        <dbReference type="ARBA" id="ARBA00022801"/>
    </source>
</evidence>
<proteinExistence type="inferred from homology"/>
<keyword evidence="4" id="KW-0720">Serine protease</keyword>
<dbReference type="SUPFAM" id="SSF50494">
    <property type="entry name" value="Trypsin-like serine proteases"/>
    <property type="match status" value="1"/>
</dbReference>
<dbReference type="Pfam" id="PF13180">
    <property type="entry name" value="PDZ_2"/>
    <property type="match status" value="1"/>
</dbReference>
<dbReference type="Gene3D" id="2.40.10.10">
    <property type="entry name" value="Trypsin-like serine proteases"/>
    <property type="match status" value="2"/>
</dbReference>
<dbReference type="PANTHER" id="PTHR43343:SF3">
    <property type="entry name" value="PROTEASE DO-LIKE 8, CHLOROPLASTIC"/>
    <property type="match status" value="1"/>
</dbReference>
<accession>A0A6V7R6F4</accession>
<dbReference type="SUPFAM" id="SSF50156">
    <property type="entry name" value="PDZ domain-like"/>
    <property type="match status" value="1"/>
</dbReference>
<dbReference type="PANTHER" id="PTHR43343">
    <property type="entry name" value="PEPTIDASE S12"/>
    <property type="match status" value="1"/>
</dbReference>
<dbReference type="InterPro" id="IPR009003">
    <property type="entry name" value="Peptidase_S1_PA"/>
</dbReference>
<keyword evidence="9" id="KW-1185">Reference proteome</keyword>
<dbReference type="Proteomes" id="UP000521032">
    <property type="component" value="Unassembled WGS sequence"/>
</dbReference>
<keyword evidence="2 8" id="KW-0645">Protease</keyword>
<evidence type="ECO:0000256" key="1">
    <source>
        <dbReference type="ARBA" id="ARBA00010541"/>
    </source>
</evidence>
<feature type="region of interest" description="Disordered" evidence="5">
    <location>
        <begin position="1"/>
        <end position="54"/>
    </location>
</feature>
<keyword evidence="6" id="KW-0472">Membrane</keyword>
<dbReference type="GO" id="GO:0004252">
    <property type="term" value="F:serine-type endopeptidase activity"/>
    <property type="evidence" value="ECO:0007669"/>
    <property type="project" value="InterPro"/>
</dbReference>
<evidence type="ECO:0000256" key="6">
    <source>
        <dbReference type="SAM" id="Phobius"/>
    </source>
</evidence>
<dbReference type="GO" id="GO:0006508">
    <property type="term" value="P:proteolysis"/>
    <property type="evidence" value="ECO:0007669"/>
    <property type="project" value="UniProtKB-KW"/>
</dbReference>
<sequence length="451" mass="48965">MSNEQRPESFDERFRRRSHSFENDDFEKDNTDEVADTESGVETETFSSKETDDYYVEPREKRNGGCLSSVLLPLIAGIVGAILVVMLYHTFFDGDTPVTDNNTDQTESKELNEVKKDLEEEHSDKVITDTTAAVEKASPAVVSVINLQETQSLYGLGAGEIQEAGSGSGVIYKIDDNNAYIVTNNHVIEGASELKVNLESGESIPAELVGTDIWTDLAVLRVERGNIDVAIEFADSDKVLVGEDAIAIGSPLGAMLSGSVSRGIVSALDRAIPVDFDNDGVIDWEANVLQTDAAINPGNSGGALINSDGDLIGINSMKIGQDNVEGIGFAIPSNEVTRIIKDLEEHGEVKRPFLGVSMMDLYTISSDILQGQLNLPEDVTAGALVTGVQENSPADIAGLREYDVIVSLDGEKIENSLKLRRYLYEKKEIGDEITIEFYRDGEKQSTTATLE</sequence>
<dbReference type="InterPro" id="IPR043504">
    <property type="entry name" value="Peptidase_S1_PA_chymotrypsin"/>
</dbReference>
<dbReference type="InterPro" id="IPR001940">
    <property type="entry name" value="Peptidase_S1C"/>
</dbReference>
<dbReference type="InterPro" id="IPR051201">
    <property type="entry name" value="Chloro_Bact_Ser_Proteases"/>
</dbReference>
<keyword evidence="6" id="KW-0812">Transmembrane</keyword>
<keyword evidence="6" id="KW-1133">Transmembrane helix</keyword>